<sequence length="103" mass="11970">MIEEIVCNFSPLNSHDFKFLCWFSINDFVDEKLRRIAKAEEEAREIRRKSANWDFINSLPPKLRIAIEYYIETGDIYNGTKLAGLAVDEFNELRIKAGIIAVD</sequence>
<name>A0AAX4L1M2_9CREN</name>
<gene>
    <name evidence="1" type="ORF">V6M85_02860</name>
</gene>
<dbReference type="PANTHER" id="PTHR37559">
    <property type="entry name" value="PAREP6 PART 2, AUTHENTIC FRAMESHIFT"/>
    <property type="match status" value="1"/>
</dbReference>
<dbReference type="PANTHER" id="PTHR37559:SF1">
    <property type="entry name" value="PAREP6 PART 2, AUTHENTIC FRAMESHIFT"/>
    <property type="match status" value="1"/>
</dbReference>
<accession>A0AAX4L1M2</accession>
<evidence type="ECO:0000313" key="2">
    <source>
        <dbReference type="Proteomes" id="UP001432202"/>
    </source>
</evidence>
<dbReference type="Proteomes" id="UP001432202">
    <property type="component" value="Chromosome"/>
</dbReference>
<protein>
    <recommendedName>
        <fullName evidence="3">PaREP6</fullName>
    </recommendedName>
</protein>
<evidence type="ECO:0000313" key="1">
    <source>
        <dbReference type="EMBL" id="WWQ61040.1"/>
    </source>
</evidence>
<proteinExistence type="predicted"/>
<keyword evidence="2" id="KW-1185">Reference proteome</keyword>
<organism evidence="1 2">
    <name type="scientific">Sulfolobus tengchongensis</name>
    <dbReference type="NCBI Taxonomy" id="207809"/>
    <lineage>
        <taxon>Archaea</taxon>
        <taxon>Thermoproteota</taxon>
        <taxon>Thermoprotei</taxon>
        <taxon>Sulfolobales</taxon>
        <taxon>Sulfolobaceae</taxon>
        <taxon>Sulfolobus</taxon>
    </lineage>
</organism>
<reference evidence="1 2" key="1">
    <citation type="submission" date="2024-02" db="EMBL/GenBank/DDBJ databases">
        <title>STSV induces naive adaptation in Sulfolobus.</title>
        <authorList>
            <person name="Xiang X."/>
            <person name="Song M."/>
        </authorList>
    </citation>
    <scope>NUCLEOTIDE SEQUENCE [LARGE SCALE GENOMIC DNA]</scope>
    <source>
        <strain evidence="1 2">RT2</strain>
    </source>
</reference>
<dbReference type="AlphaFoldDB" id="A0AAX4L1M2"/>
<evidence type="ECO:0008006" key="3">
    <source>
        <dbReference type="Google" id="ProtNLM"/>
    </source>
</evidence>
<dbReference type="EMBL" id="CP146016">
    <property type="protein sequence ID" value="WWQ61040.1"/>
    <property type="molecule type" value="Genomic_DNA"/>
</dbReference>